<accession>A0A4R0XIS5</accession>
<evidence type="ECO:0000313" key="5">
    <source>
        <dbReference type="Proteomes" id="UP000291072"/>
    </source>
</evidence>
<evidence type="ECO:0000256" key="2">
    <source>
        <dbReference type="SAM" id="MobiDB-lite"/>
    </source>
</evidence>
<dbReference type="Proteomes" id="UP000291072">
    <property type="component" value="Unassembled WGS sequence"/>
</dbReference>
<evidence type="ECO:0000313" key="4">
    <source>
        <dbReference type="EMBL" id="TCG10314.1"/>
    </source>
</evidence>
<dbReference type="Gene3D" id="3.20.20.70">
    <property type="entry name" value="Aldolase class I"/>
    <property type="match status" value="2"/>
</dbReference>
<comment type="caution">
    <text evidence="4">The sequence shown here is derived from an EMBL/GenBank/DDBJ whole genome shotgun (WGS) entry which is preliminary data.</text>
</comment>
<dbReference type="InterPro" id="IPR013785">
    <property type="entry name" value="Aldolase_TIM"/>
</dbReference>
<dbReference type="PANTHER" id="PTHR11911:SF111">
    <property type="entry name" value="INOSINE-5'-MONOPHOSPHATE DEHYDROGENASE"/>
    <property type="match status" value="1"/>
</dbReference>
<dbReference type="GO" id="GO:0003938">
    <property type="term" value="F:IMP dehydrogenase activity"/>
    <property type="evidence" value="ECO:0007669"/>
    <property type="project" value="InterPro"/>
</dbReference>
<organism evidence="4 5">
    <name type="scientific">Mycoplasma todarodis</name>
    <dbReference type="NCBI Taxonomy" id="1937191"/>
    <lineage>
        <taxon>Bacteria</taxon>
        <taxon>Bacillati</taxon>
        <taxon>Mycoplasmatota</taxon>
        <taxon>Mollicutes</taxon>
        <taxon>Mycoplasmataceae</taxon>
        <taxon>Mycoplasma</taxon>
    </lineage>
</organism>
<dbReference type="EMBL" id="PSZP01000068">
    <property type="protein sequence ID" value="TCG10314.1"/>
    <property type="molecule type" value="Genomic_DNA"/>
</dbReference>
<dbReference type="InterPro" id="IPR005990">
    <property type="entry name" value="IMP_DH"/>
</dbReference>
<dbReference type="Pfam" id="PF00478">
    <property type="entry name" value="IMPDH"/>
    <property type="match status" value="1"/>
</dbReference>
<feature type="region of interest" description="Disordered" evidence="2">
    <location>
        <begin position="1"/>
        <end position="22"/>
    </location>
</feature>
<evidence type="ECO:0000256" key="1">
    <source>
        <dbReference type="ARBA" id="ARBA00005502"/>
    </source>
</evidence>
<feature type="compositionally biased region" description="Polar residues" evidence="2">
    <location>
        <begin position="1"/>
        <end position="12"/>
    </location>
</feature>
<dbReference type="InterPro" id="IPR001093">
    <property type="entry name" value="IMP_DH_GMPRt"/>
</dbReference>
<name>A0A4R0XIS5_9MOLU</name>
<reference evidence="4 5" key="1">
    <citation type="submission" date="2018-02" db="EMBL/GenBank/DDBJ databases">
        <title>Mycoplasma marinum and Mycoplasma todarodis sp. nov., moderately halophilic and psychrotolerant mycoplasmas isolated from cephalopods.</title>
        <authorList>
            <person name="Viver T."/>
        </authorList>
    </citation>
    <scope>NUCLEOTIDE SEQUENCE [LARGE SCALE GENOMIC DNA]</scope>
    <source>
        <strain evidence="4 5">5H</strain>
    </source>
</reference>
<dbReference type="GO" id="GO:0006183">
    <property type="term" value="P:GTP biosynthetic process"/>
    <property type="evidence" value="ECO:0007669"/>
    <property type="project" value="TreeGrafter"/>
</dbReference>
<feature type="domain" description="IMP dehydrogenase/GMP reductase" evidence="3">
    <location>
        <begin position="37"/>
        <end position="195"/>
    </location>
</feature>
<protein>
    <recommendedName>
        <fullName evidence="3">IMP dehydrogenase/GMP reductase domain-containing protein</fullName>
    </recommendedName>
</protein>
<evidence type="ECO:0000259" key="3">
    <source>
        <dbReference type="Pfam" id="PF00478"/>
    </source>
</evidence>
<proteinExistence type="inferred from homology"/>
<comment type="similarity">
    <text evidence="1">Belongs to the IMPDH/GMPR family.</text>
</comment>
<feature type="compositionally biased region" description="Basic and acidic residues" evidence="2">
    <location>
        <begin position="13"/>
        <end position="22"/>
    </location>
</feature>
<keyword evidence="5" id="KW-1185">Reference proteome</keyword>
<dbReference type="PANTHER" id="PTHR11911">
    <property type="entry name" value="INOSINE-5-MONOPHOSPHATE DEHYDROGENASE RELATED"/>
    <property type="match status" value="1"/>
</dbReference>
<gene>
    <name evidence="4" type="ORF">C4B25_04680</name>
</gene>
<dbReference type="SMART" id="SM01240">
    <property type="entry name" value="IMPDH"/>
    <property type="match status" value="1"/>
</dbReference>
<dbReference type="OrthoDB" id="9805398at2"/>
<sequence>MTLLQNHLQQSSESKRSDYEQSTKNRNNINIWRCFRLPSEVNTSVKLTDKITIEIPVISAAMDTVTEYEMARAMIMNGGIGVLHKNASVDSIVESLEKLNKEFGDTKPIATSVGVSTTDEVLDVLVVDSAHGHSKGIGEMVSKISKRYPNVFLIAGNIVTGAAAKFLIEQGANAVKVGVGPGAICTTRVVTGVGAGCEINGCINNRWWWNETNWRSY</sequence>
<dbReference type="SUPFAM" id="SSF51412">
    <property type="entry name" value="Inosine monophosphate dehydrogenase (IMPDH)"/>
    <property type="match status" value="1"/>
</dbReference>
<dbReference type="AlphaFoldDB" id="A0A4R0XIS5"/>